<dbReference type="AlphaFoldDB" id="G9MYU8"/>
<dbReference type="Pfam" id="PF13424">
    <property type="entry name" value="TPR_12"/>
    <property type="match status" value="1"/>
</dbReference>
<gene>
    <name evidence="3" type="ORF">TRIVIDRAFT_192871</name>
</gene>
<evidence type="ECO:0008006" key="5">
    <source>
        <dbReference type="Google" id="ProtNLM"/>
    </source>
</evidence>
<dbReference type="PANTHER" id="PTHR46082">
    <property type="entry name" value="ATP/GTP-BINDING PROTEIN-RELATED"/>
    <property type="match status" value="1"/>
</dbReference>
<dbReference type="InParanoid" id="G9MYU8"/>
<protein>
    <recommendedName>
        <fullName evidence="5">Nucleoside phosphorylase domain-containing protein</fullName>
    </recommendedName>
</protein>
<dbReference type="Pfam" id="PF13374">
    <property type="entry name" value="TPR_10"/>
    <property type="match status" value="3"/>
</dbReference>
<dbReference type="eggNOG" id="KOG1840">
    <property type="taxonomic scope" value="Eukaryota"/>
</dbReference>
<dbReference type="GO" id="GO:0043531">
    <property type="term" value="F:ADP binding"/>
    <property type="evidence" value="ECO:0007669"/>
    <property type="project" value="InterPro"/>
</dbReference>
<dbReference type="STRING" id="413071.G9MYU8"/>
<dbReference type="PANTHER" id="PTHR46082:SF6">
    <property type="entry name" value="AAA+ ATPASE DOMAIN-CONTAINING PROTEIN-RELATED"/>
    <property type="match status" value="1"/>
</dbReference>
<evidence type="ECO:0000259" key="1">
    <source>
        <dbReference type="Pfam" id="PF00931"/>
    </source>
</evidence>
<dbReference type="InterPro" id="IPR053137">
    <property type="entry name" value="NLR-like"/>
</dbReference>
<dbReference type="InterPro" id="IPR002182">
    <property type="entry name" value="NB-ARC"/>
</dbReference>
<dbReference type="Gene3D" id="3.40.50.1580">
    <property type="entry name" value="Nucleoside phosphorylase domain"/>
    <property type="match status" value="1"/>
</dbReference>
<dbReference type="Pfam" id="PF00931">
    <property type="entry name" value="NB-ARC"/>
    <property type="match status" value="1"/>
</dbReference>
<dbReference type="SUPFAM" id="SSF52540">
    <property type="entry name" value="P-loop containing nucleoside triphosphate hydrolases"/>
    <property type="match status" value="1"/>
</dbReference>
<evidence type="ECO:0000313" key="3">
    <source>
        <dbReference type="EMBL" id="EHK20277.1"/>
    </source>
</evidence>
<dbReference type="InterPro" id="IPR011990">
    <property type="entry name" value="TPR-like_helical_dom_sf"/>
</dbReference>
<sequence length="962" mass="107509">MPRPPSSRDGFHFAVICALPLEFDAVCHSLDEVWEGQDEKLGKAAGDLNYYTLGCMGNIPVVVFLLPGKGKVEAASAAASLRSSYNNLSVVLVVGVCGALPNLFDDTEVLLGDVIVSNHVVQYDFGGQYPDGFKPKTSIEDKLGRPDKEARILSALLKTQRYRDKLEDNAFELLQQLREKVGRTKYRGIYNYPGTAHDKLFDSKYRHKHQDADACEVCRTCDSNDDPVCESALESICADLGCSDSYLIPRGRLRERQRAEEAGDMGTPALAIHTGGVGSADTVMKSGEVRDRISKRDKIIAFEMEGAGAWDELPSCIIIKGVSDYADSHKSKRWQKYAAATAVSTAKALLLNHLEDRHTKGQTQSRVFSVPFAENHSFVGREGVVKSLINKLFDKRNDRIALVGMGGVGKTQVALKTAYKMENEEPECSILWLPAFSMAGFEQACTDLVKKLNLSSTQDNDDARELVKQHLNSESFGQWLLILDNVDSDDVLQGSEGVHGIYPYLPRSRNGQVLITTRSRKIAVEFAKQNVIEITEMEHTDAKSLLQNSLGSEHLIWEDHTVNELLHLLTYLPLAIAQAAAYMNMFKVPIEEYLRLCRHSQQDMMELMRNRYHDDTLYHESQGAVATTWLNSFIQLQKNNTAAAKLLFFIMWIEPQAIPQSILPDVGSEQEKVKAIGILCSLGFLRERPKRRIFDMHSLMHMLKKAALSQNHPVRLASQLHLAIAYQYAGRNEEATTLLEHVVKVKEATLPQDDSSRLLSQHQLAVAYCGNGQIKEAITLLEHVVKVKEATLPQDNLSRLVSQRQLAVAYGANGQAKEAIALLEHVVKIEETMLPQDHLRRLGSQYELARVYKDNRRTKEAITLLEHVVKIEEITLPQQHPLRVLSQELLAVAYDANGQTKEAITLREYVVEKQKITLPWNRAKPLGSQNKLAAVYQANGQIEEAAALMEQVGKHRETTDAG</sequence>
<dbReference type="EMBL" id="ABDF02000080">
    <property type="protein sequence ID" value="EHK20277.1"/>
    <property type="molecule type" value="Genomic_DNA"/>
</dbReference>
<accession>G9MYU8</accession>
<dbReference type="Gene3D" id="1.25.40.10">
    <property type="entry name" value="Tetratricopeptide repeat domain"/>
    <property type="match status" value="2"/>
</dbReference>
<evidence type="ECO:0000259" key="2">
    <source>
        <dbReference type="Pfam" id="PF01048"/>
    </source>
</evidence>
<dbReference type="InterPro" id="IPR035994">
    <property type="entry name" value="Nucleoside_phosphorylase_sf"/>
</dbReference>
<dbReference type="VEuPathDB" id="FungiDB:TRIVIDRAFT_192871"/>
<evidence type="ECO:0000313" key="4">
    <source>
        <dbReference type="Proteomes" id="UP000007115"/>
    </source>
</evidence>
<dbReference type="SMART" id="SM00028">
    <property type="entry name" value="TPR"/>
    <property type="match status" value="4"/>
</dbReference>
<keyword evidence="4" id="KW-1185">Reference proteome</keyword>
<dbReference type="Gene3D" id="3.40.50.300">
    <property type="entry name" value="P-loop containing nucleotide triphosphate hydrolases"/>
    <property type="match status" value="1"/>
</dbReference>
<dbReference type="RefSeq" id="XP_013954474.1">
    <property type="nucleotide sequence ID" value="XM_014098999.1"/>
</dbReference>
<reference evidence="3 4" key="1">
    <citation type="journal article" date="2011" name="Genome Biol.">
        <title>Comparative genome sequence analysis underscores mycoparasitism as the ancestral life style of Trichoderma.</title>
        <authorList>
            <person name="Kubicek C.P."/>
            <person name="Herrera-Estrella A."/>
            <person name="Seidl-Seiboth V."/>
            <person name="Martinez D.A."/>
            <person name="Druzhinina I.S."/>
            <person name="Thon M."/>
            <person name="Zeilinger S."/>
            <person name="Casas-Flores S."/>
            <person name="Horwitz B.A."/>
            <person name="Mukherjee P.K."/>
            <person name="Mukherjee M."/>
            <person name="Kredics L."/>
            <person name="Alcaraz L.D."/>
            <person name="Aerts A."/>
            <person name="Antal Z."/>
            <person name="Atanasova L."/>
            <person name="Cervantes-Badillo M.G."/>
            <person name="Challacombe J."/>
            <person name="Chertkov O."/>
            <person name="McCluskey K."/>
            <person name="Coulpier F."/>
            <person name="Deshpande N."/>
            <person name="von Doehren H."/>
            <person name="Ebbole D.J."/>
            <person name="Esquivel-Naranjo E.U."/>
            <person name="Fekete E."/>
            <person name="Flipphi M."/>
            <person name="Glaser F."/>
            <person name="Gomez-Rodriguez E.Y."/>
            <person name="Gruber S."/>
            <person name="Han C."/>
            <person name="Henrissat B."/>
            <person name="Hermosa R."/>
            <person name="Hernandez-Onate M."/>
            <person name="Karaffa L."/>
            <person name="Kosti I."/>
            <person name="Le Crom S."/>
            <person name="Lindquist E."/>
            <person name="Lucas S."/>
            <person name="Luebeck M."/>
            <person name="Luebeck P.S."/>
            <person name="Margeot A."/>
            <person name="Metz B."/>
            <person name="Misra M."/>
            <person name="Nevalainen H."/>
            <person name="Omann M."/>
            <person name="Packer N."/>
            <person name="Perrone G."/>
            <person name="Uresti-Rivera E.E."/>
            <person name="Salamov A."/>
            <person name="Schmoll M."/>
            <person name="Seiboth B."/>
            <person name="Shapiro H."/>
            <person name="Sukno S."/>
            <person name="Tamayo-Ramos J.A."/>
            <person name="Tisch D."/>
            <person name="Wiest A."/>
            <person name="Wilkinson H.H."/>
            <person name="Zhang M."/>
            <person name="Coutinho P.M."/>
            <person name="Kenerley C.M."/>
            <person name="Monte E."/>
            <person name="Baker S.E."/>
            <person name="Grigoriev I.V."/>
        </authorList>
    </citation>
    <scope>NUCLEOTIDE SEQUENCE [LARGE SCALE GENOMIC DNA]</scope>
    <source>
        <strain evidence="4">Gv29-8 / FGSC 10586</strain>
    </source>
</reference>
<comment type="caution">
    <text evidence="3">The sequence shown here is derived from an EMBL/GenBank/DDBJ whole genome shotgun (WGS) entry which is preliminary data.</text>
</comment>
<name>G9MYU8_HYPVG</name>
<dbReference type="InterPro" id="IPR027417">
    <property type="entry name" value="P-loop_NTPase"/>
</dbReference>
<dbReference type="SUPFAM" id="SSF48452">
    <property type="entry name" value="TPR-like"/>
    <property type="match status" value="2"/>
</dbReference>
<dbReference type="Pfam" id="PF01048">
    <property type="entry name" value="PNP_UDP_1"/>
    <property type="match status" value="1"/>
</dbReference>
<dbReference type="OrthoDB" id="626167at2759"/>
<dbReference type="HOGENOM" id="CLU_000288_125_3_1"/>
<dbReference type="OMA" id="WDELPSC"/>
<feature type="domain" description="NB-ARC" evidence="1">
    <location>
        <begin position="382"/>
        <end position="550"/>
    </location>
</feature>
<dbReference type="GeneID" id="25789691"/>
<dbReference type="SUPFAM" id="SSF53167">
    <property type="entry name" value="Purine and uridine phosphorylases"/>
    <property type="match status" value="1"/>
</dbReference>
<dbReference type="GO" id="GO:0009116">
    <property type="term" value="P:nucleoside metabolic process"/>
    <property type="evidence" value="ECO:0007669"/>
    <property type="project" value="InterPro"/>
</dbReference>
<dbReference type="InterPro" id="IPR000845">
    <property type="entry name" value="Nucleoside_phosphorylase_d"/>
</dbReference>
<dbReference type="InterPro" id="IPR019734">
    <property type="entry name" value="TPR_rpt"/>
</dbReference>
<feature type="domain" description="Nucleoside phosphorylase" evidence="2">
    <location>
        <begin position="13"/>
        <end position="129"/>
    </location>
</feature>
<organism evidence="3 4">
    <name type="scientific">Hypocrea virens (strain Gv29-8 / FGSC 10586)</name>
    <name type="common">Gliocladium virens</name>
    <name type="synonym">Trichoderma virens</name>
    <dbReference type="NCBI Taxonomy" id="413071"/>
    <lineage>
        <taxon>Eukaryota</taxon>
        <taxon>Fungi</taxon>
        <taxon>Dikarya</taxon>
        <taxon>Ascomycota</taxon>
        <taxon>Pezizomycotina</taxon>
        <taxon>Sordariomycetes</taxon>
        <taxon>Hypocreomycetidae</taxon>
        <taxon>Hypocreales</taxon>
        <taxon>Hypocreaceae</taxon>
        <taxon>Trichoderma</taxon>
    </lineage>
</organism>
<proteinExistence type="predicted"/>
<dbReference type="Proteomes" id="UP000007115">
    <property type="component" value="Unassembled WGS sequence"/>
</dbReference>
<dbReference type="GO" id="GO:0003824">
    <property type="term" value="F:catalytic activity"/>
    <property type="evidence" value="ECO:0007669"/>
    <property type="project" value="InterPro"/>
</dbReference>